<dbReference type="Pfam" id="PF11807">
    <property type="entry name" value="UstYa"/>
    <property type="match status" value="1"/>
</dbReference>
<sequence length="246" mass="28345">MRRPTQTEEIRLVGIAVSLSWALSAFLLMGWALTWAGIALRPVNGYWRAREFTTAKLELPASYKEVEYSATIRYNESHKAFRLATTPDYVGEPTPEVDEAWQRLLGASHIFISPEEAKSLEGDLWQEPESGLYTAHVTVFHDLHCMNMIRKALRLEHYPELRSYDLQDHIDHCVDVVRESLMCTGEMTLVPVRWSENRGAPNPDFAVPHTCRDYEALRTWSLARDATDPARYPENARRLRSQWGIE</sequence>
<dbReference type="PANTHER" id="PTHR33365">
    <property type="entry name" value="YALI0B05434P"/>
    <property type="match status" value="1"/>
</dbReference>
<dbReference type="EMBL" id="LT853697">
    <property type="protein sequence ID" value="SMQ51547.1"/>
    <property type="molecule type" value="Genomic_DNA"/>
</dbReference>
<evidence type="ECO:0000256" key="1">
    <source>
        <dbReference type="ARBA" id="ARBA00035112"/>
    </source>
</evidence>
<evidence type="ECO:0000256" key="2">
    <source>
        <dbReference type="SAM" id="Phobius"/>
    </source>
</evidence>
<dbReference type="GO" id="GO:0043386">
    <property type="term" value="P:mycotoxin biosynthetic process"/>
    <property type="evidence" value="ECO:0007669"/>
    <property type="project" value="InterPro"/>
</dbReference>
<evidence type="ECO:0000313" key="4">
    <source>
        <dbReference type="Proteomes" id="UP000215127"/>
    </source>
</evidence>
<evidence type="ECO:0000313" key="3">
    <source>
        <dbReference type="EMBL" id="SMQ51547.1"/>
    </source>
</evidence>
<gene>
    <name evidence="3" type="ORF">ZT3D7_G6700</name>
</gene>
<reference evidence="3 4" key="1">
    <citation type="submission" date="2016-06" db="EMBL/GenBank/DDBJ databases">
        <authorList>
            <person name="Kjaerup R.B."/>
            <person name="Dalgaard T.S."/>
            <person name="Juul-Madsen H.R."/>
        </authorList>
    </citation>
    <scope>NUCLEOTIDE SEQUENCE [LARGE SCALE GENOMIC DNA]</scope>
</reference>
<proteinExistence type="inferred from homology"/>
<dbReference type="STRING" id="1276538.A0A1X7RX59"/>
<accession>A0A1X7RX59</accession>
<dbReference type="Proteomes" id="UP000215127">
    <property type="component" value="Chromosome 6"/>
</dbReference>
<dbReference type="InterPro" id="IPR021765">
    <property type="entry name" value="UstYa-like"/>
</dbReference>
<evidence type="ECO:0008006" key="5">
    <source>
        <dbReference type="Google" id="ProtNLM"/>
    </source>
</evidence>
<keyword evidence="2" id="KW-0812">Transmembrane</keyword>
<name>A0A1X7RX59_ZYMT9</name>
<keyword evidence="2" id="KW-0472">Membrane</keyword>
<organism evidence="3 4">
    <name type="scientific">Zymoseptoria tritici (strain ST99CH_3D7)</name>
    <dbReference type="NCBI Taxonomy" id="1276538"/>
    <lineage>
        <taxon>Eukaryota</taxon>
        <taxon>Fungi</taxon>
        <taxon>Dikarya</taxon>
        <taxon>Ascomycota</taxon>
        <taxon>Pezizomycotina</taxon>
        <taxon>Dothideomycetes</taxon>
        <taxon>Dothideomycetidae</taxon>
        <taxon>Mycosphaerellales</taxon>
        <taxon>Mycosphaerellaceae</taxon>
        <taxon>Zymoseptoria</taxon>
    </lineage>
</organism>
<keyword evidence="2" id="KW-1133">Transmembrane helix</keyword>
<feature type="transmembrane region" description="Helical" evidence="2">
    <location>
        <begin position="12"/>
        <end position="33"/>
    </location>
</feature>
<dbReference type="PANTHER" id="PTHR33365:SF7">
    <property type="entry name" value="TAT PATHWAY SIGNAL SEQUENCE"/>
    <property type="match status" value="1"/>
</dbReference>
<dbReference type="AlphaFoldDB" id="A0A1X7RX59"/>
<protein>
    <recommendedName>
        <fullName evidence="5">DUF3328 domain-containing protein</fullName>
    </recommendedName>
</protein>
<keyword evidence="4" id="KW-1185">Reference proteome</keyword>
<comment type="similarity">
    <text evidence="1">Belongs to the ustYa family.</text>
</comment>